<dbReference type="WBParaSite" id="PDA_v2.g3900.t1">
    <property type="protein sequence ID" value="PDA_v2.g3900.t1"/>
    <property type="gene ID" value="PDA_v2.g3900"/>
</dbReference>
<dbReference type="Proteomes" id="UP000887578">
    <property type="component" value="Unplaced"/>
</dbReference>
<organism evidence="1 2">
    <name type="scientific">Panagrolaimus davidi</name>
    <dbReference type="NCBI Taxonomy" id="227884"/>
    <lineage>
        <taxon>Eukaryota</taxon>
        <taxon>Metazoa</taxon>
        <taxon>Ecdysozoa</taxon>
        <taxon>Nematoda</taxon>
        <taxon>Chromadorea</taxon>
        <taxon>Rhabditida</taxon>
        <taxon>Tylenchina</taxon>
        <taxon>Panagrolaimomorpha</taxon>
        <taxon>Panagrolaimoidea</taxon>
        <taxon>Panagrolaimidae</taxon>
        <taxon>Panagrolaimus</taxon>
    </lineage>
</organism>
<reference evidence="2" key="1">
    <citation type="submission" date="2022-11" db="UniProtKB">
        <authorList>
            <consortium name="WormBaseParasite"/>
        </authorList>
    </citation>
    <scope>IDENTIFICATION</scope>
</reference>
<name>A0A914QK52_9BILA</name>
<evidence type="ECO:0000313" key="1">
    <source>
        <dbReference type="Proteomes" id="UP000887578"/>
    </source>
</evidence>
<dbReference type="InterPro" id="IPR027417">
    <property type="entry name" value="P-loop_NTPase"/>
</dbReference>
<dbReference type="Gene3D" id="3.40.50.300">
    <property type="entry name" value="P-loop containing nucleotide triphosphate hydrolases"/>
    <property type="match status" value="1"/>
</dbReference>
<dbReference type="SUPFAM" id="SSF52540">
    <property type="entry name" value="P-loop containing nucleoside triphosphate hydrolases"/>
    <property type="match status" value="1"/>
</dbReference>
<accession>A0A914QK52</accession>
<sequence length="354" mass="41242">MPGENTRREDFVTFDNGFISMEVLKGPEWTIYSMDKKSVLFIKMSKPLMHYSIDKYPFIYPTLFEEGIQIAEIDLKTFIKFGDEFEIDYKPPKCLYFTNTARSASTLFGSMLHQNGHSIVIGEHPAITTLSCGFEQSYWNKNDITRLLSPTIKILRKSIPSSHLLIFKVRSCDICLVPFLAESFPEIKHIFMFRKRGLSSVERMISTEPIILFLHQLYVNFPYFCRFLTSLISDISKEFKPKTMTEAAMLVYGRPYWIYKKNENLFDFPIVWQDELISSPEKVLKPIFEKLNLPSDTCVKHALACMEHDSQDGTYLSQKIMKQYSASKITPEIKETILSYAKRFEMELEILGFE</sequence>
<dbReference type="AlphaFoldDB" id="A0A914QK52"/>
<keyword evidence="1" id="KW-1185">Reference proteome</keyword>
<dbReference type="PANTHER" id="PTHR33844:SF1">
    <property type="entry name" value="SULFOTRANSFERASE DOMAIN-CONTAINING PROTEIN"/>
    <property type="match status" value="1"/>
</dbReference>
<protein>
    <submittedName>
        <fullName evidence="2">Sulfotransferase domain-containing protein</fullName>
    </submittedName>
</protein>
<dbReference type="PANTHER" id="PTHR33844">
    <property type="entry name" value="SULFOTRANSFER_1 DOMAIN-CONTAINING PROTEIN"/>
    <property type="match status" value="1"/>
</dbReference>
<evidence type="ECO:0000313" key="2">
    <source>
        <dbReference type="WBParaSite" id="PDA_v2.g3900.t1"/>
    </source>
</evidence>
<proteinExistence type="predicted"/>